<organism evidence="1 2">
    <name type="scientific">Polarella glacialis</name>
    <name type="common">Dinoflagellate</name>
    <dbReference type="NCBI Taxonomy" id="89957"/>
    <lineage>
        <taxon>Eukaryota</taxon>
        <taxon>Sar</taxon>
        <taxon>Alveolata</taxon>
        <taxon>Dinophyceae</taxon>
        <taxon>Suessiales</taxon>
        <taxon>Suessiaceae</taxon>
        <taxon>Polarella</taxon>
    </lineage>
</organism>
<reference evidence="1" key="1">
    <citation type="submission" date="2021-02" db="EMBL/GenBank/DDBJ databases">
        <authorList>
            <person name="Dougan E. K."/>
            <person name="Rhodes N."/>
            <person name="Thang M."/>
            <person name="Chan C."/>
        </authorList>
    </citation>
    <scope>NUCLEOTIDE SEQUENCE</scope>
</reference>
<dbReference type="InterPro" id="IPR050600">
    <property type="entry name" value="SETD3_SETD6_MTase"/>
</dbReference>
<dbReference type="PANTHER" id="PTHR13271">
    <property type="entry name" value="UNCHARACTERIZED PUTATIVE METHYLTRANSFERASE"/>
    <property type="match status" value="1"/>
</dbReference>
<dbReference type="EMBL" id="CAJNNV010025081">
    <property type="protein sequence ID" value="CAE8612094.1"/>
    <property type="molecule type" value="Genomic_DNA"/>
</dbReference>
<evidence type="ECO:0000313" key="2">
    <source>
        <dbReference type="Proteomes" id="UP000654075"/>
    </source>
</evidence>
<accession>A0A813FC63</accession>
<evidence type="ECO:0000313" key="1">
    <source>
        <dbReference type="EMBL" id="CAE8612094.1"/>
    </source>
</evidence>
<dbReference type="GO" id="GO:0016279">
    <property type="term" value="F:protein-lysine N-methyltransferase activity"/>
    <property type="evidence" value="ECO:0007669"/>
    <property type="project" value="TreeGrafter"/>
</dbReference>
<protein>
    <recommendedName>
        <fullName evidence="3">SET domain-containing protein</fullName>
    </recommendedName>
</protein>
<evidence type="ECO:0008006" key="3">
    <source>
        <dbReference type="Google" id="ProtNLM"/>
    </source>
</evidence>
<dbReference type="Gene3D" id="3.90.1410.10">
    <property type="entry name" value="set domain protein methyltransferase, domain 1"/>
    <property type="match status" value="1"/>
</dbReference>
<proteinExistence type="predicted"/>
<comment type="caution">
    <text evidence="1">The sequence shown here is derived from an EMBL/GenBank/DDBJ whole genome shotgun (WGS) entry which is preliminary data.</text>
</comment>
<dbReference type="AlphaFoldDB" id="A0A813FC63"/>
<dbReference type="OrthoDB" id="485756at2759"/>
<gene>
    <name evidence="1" type="ORF">PGLA1383_LOCUS29894</name>
</gene>
<name>A0A813FC63_POLGL</name>
<dbReference type="SUPFAM" id="SSF82199">
    <property type="entry name" value="SET domain"/>
    <property type="match status" value="1"/>
</dbReference>
<dbReference type="InterPro" id="IPR046341">
    <property type="entry name" value="SET_dom_sf"/>
</dbReference>
<keyword evidence="2" id="KW-1185">Reference proteome</keyword>
<sequence>MAFVLQRYRRNSSKQSSHLRDLFRHWTAKSKSRFPLLWLQDANEKPGTPWTQLQGTTALEAYDFAAQGVAREFQELLSVVCPRLAGRRSLQDYQEVWALVNSHVVTYPGGDSPESAVGTAQARPNILGPQSALIPIFDLVNHHLAPPDQLLRTDTELWEHHHGTVGRYGIHPPTPGSVGQEPHAQMLHLWADRQLKRGEEITDVYGIKSNEESLWTWGFTLPWIHNLTCLSRTRLSLQVAELPGSGQQRPGFGHAGLLPQLQPFLSFSVKPCSLHEGSSDHGLLQIIAFARSWYAAASASSPQALRATCGFQGLGPLGVGEAGSSSGWQLAEPCAYLSMADELAALRVVSAAVTARQAGLAGGRLEEDEQLLQGGAFQDLAVRDALVVRRDEKYVLRHLGLWLRSREKSFKSSLGKPGVSRRRRSEL</sequence>
<dbReference type="Proteomes" id="UP000654075">
    <property type="component" value="Unassembled WGS sequence"/>
</dbReference>